<protein>
    <recommendedName>
        <fullName evidence="8">Protein kinase domain-containing protein</fullName>
    </recommendedName>
</protein>
<comment type="caution">
    <text evidence="6">The sequence shown here is derived from an EMBL/GenBank/DDBJ whole genome shotgun (WGS) entry which is preliminary data.</text>
</comment>
<evidence type="ECO:0000256" key="5">
    <source>
        <dbReference type="ARBA" id="ARBA00022840"/>
    </source>
</evidence>
<sequence>MVIILTIVPAFVLGGLLACTIYYLTKKKGTWKTEVESHDIGGDRNYHQHMQGRDDIEAQEFYIDLKSIHLATDNFSDSNMLGQGGFGPVYKGILSDGKEVAVKRTIQLF</sequence>
<keyword evidence="4" id="KW-0418">Kinase</keyword>
<evidence type="ECO:0008006" key="8">
    <source>
        <dbReference type="Google" id="ProtNLM"/>
    </source>
</evidence>
<dbReference type="EMBL" id="JANJYJ010000009">
    <property type="protein sequence ID" value="KAK3188270.1"/>
    <property type="molecule type" value="Genomic_DNA"/>
</dbReference>
<dbReference type="GO" id="GO:0004674">
    <property type="term" value="F:protein serine/threonine kinase activity"/>
    <property type="evidence" value="ECO:0007669"/>
    <property type="project" value="UniProtKB-KW"/>
</dbReference>
<dbReference type="PANTHER" id="PTHR27002:SF679">
    <property type="entry name" value="CYSTEINE-RICH RECEPTOR-LIKE PROTEIN KINASE 10 ISOFORM X1"/>
    <property type="match status" value="1"/>
</dbReference>
<dbReference type="AlphaFoldDB" id="A0AAD9ZQ52"/>
<reference evidence="6" key="1">
    <citation type="journal article" date="2023" name="Plant J.">
        <title>Genome sequences and population genomics provide insights into the demographic history, inbreeding, and mutation load of two 'living fossil' tree species of Dipteronia.</title>
        <authorList>
            <person name="Feng Y."/>
            <person name="Comes H.P."/>
            <person name="Chen J."/>
            <person name="Zhu S."/>
            <person name="Lu R."/>
            <person name="Zhang X."/>
            <person name="Li P."/>
            <person name="Qiu J."/>
            <person name="Olsen K.M."/>
            <person name="Qiu Y."/>
        </authorList>
    </citation>
    <scope>NUCLEOTIDE SEQUENCE</scope>
    <source>
        <strain evidence="6">NBL</strain>
    </source>
</reference>
<accession>A0AAD9ZQ52</accession>
<dbReference type="SUPFAM" id="SSF56112">
    <property type="entry name" value="Protein kinase-like (PK-like)"/>
    <property type="match status" value="1"/>
</dbReference>
<proteinExistence type="predicted"/>
<keyword evidence="1" id="KW-0723">Serine/threonine-protein kinase</keyword>
<evidence type="ECO:0000256" key="4">
    <source>
        <dbReference type="ARBA" id="ARBA00022777"/>
    </source>
</evidence>
<dbReference type="Proteomes" id="UP001281410">
    <property type="component" value="Unassembled WGS sequence"/>
</dbReference>
<keyword evidence="2" id="KW-0808">Transferase</keyword>
<evidence type="ECO:0000256" key="1">
    <source>
        <dbReference type="ARBA" id="ARBA00022527"/>
    </source>
</evidence>
<evidence type="ECO:0000256" key="3">
    <source>
        <dbReference type="ARBA" id="ARBA00022741"/>
    </source>
</evidence>
<dbReference type="GO" id="GO:0005886">
    <property type="term" value="C:plasma membrane"/>
    <property type="evidence" value="ECO:0007669"/>
    <property type="project" value="TreeGrafter"/>
</dbReference>
<evidence type="ECO:0000313" key="7">
    <source>
        <dbReference type="Proteomes" id="UP001281410"/>
    </source>
</evidence>
<dbReference type="GO" id="GO:0005524">
    <property type="term" value="F:ATP binding"/>
    <property type="evidence" value="ECO:0007669"/>
    <property type="project" value="UniProtKB-KW"/>
</dbReference>
<evidence type="ECO:0000256" key="2">
    <source>
        <dbReference type="ARBA" id="ARBA00022679"/>
    </source>
</evidence>
<keyword evidence="5" id="KW-0067">ATP-binding</keyword>
<keyword evidence="3" id="KW-0547">Nucleotide-binding</keyword>
<keyword evidence="7" id="KW-1185">Reference proteome</keyword>
<organism evidence="6 7">
    <name type="scientific">Dipteronia sinensis</name>
    <dbReference type="NCBI Taxonomy" id="43782"/>
    <lineage>
        <taxon>Eukaryota</taxon>
        <taxon>Viridiplantae</taxon>
        <taxon>Streptophyta</taxon>
        <taxon>Embryophyta</taxon>
        <taxon>Tracheophyta</taxon>
        <taxon>Spermatophyta</taxon>
        <taxon>Magnoliopsida</taxon>
        <taxon>eudicotyledons</taxon>
        <taxon>Gunneridae</taxon>
        <taxon>Pentapetalae</taxon>
        <taxon>rosids</taxon>
        <taxon>malvids</taxon>
        <taxon>Sapindales</taxon>
        <taxon>Sapindaceae</taxon>
        <taxon>Hippocastanoideae</taxon>
        <taxon>Acereae</taxon>
        <taxon>Dipteronia</taxon>
    </lineage>
</organism>
<dbReference type="Gene3D" id="3.30.200.20">
    <property type="entry name" value="Phosphorylase Kinase, domain 1"/>
    <property type="match status" value="1"/>
</dbReference>
<evidence type="ECO:0000313" key="6">
    <source>
        <dbReference type="EMBL" id="KAK3188270.1"/>
    </source>
</evidence>
<dbReference type="PANTHER" id="PTHR27002">
    <property type="entry name" value="RECEPTOR-LIKE SERINE/THREONINE-PROTEIN KINASE SD1-8"/>
    <property type="match status" value="1"/>
</dbReference>
<gene>
    <name evidence="6" type="ORF">Dsin_027831</name>
</gene>
<dbReference type="InterPro" id="IPR011009">
    <property type="entry name" value="Kinase-like_dom_sf"/>
</dbReference>
<name>A0AAD9ZQ52_9ROSI</name>